<dbReference type="PROSITE" id="PS51257">
    <property type="entry name" value="PROKAR_LIPOPROTEIN"/>
    <property type="match status" value="1"/>
</dbReference>
<evidence type="ECO:0000313" key="3">
    <source>
        <dbReference type="Proteomes" id="UP000664357"/>
    </source>
</evidence>
<evidence type="ECO:0000313" key="2">
    <source>
        <dbReference type="EMBL" id="MEO1768806.1"/>
    </source>
</evidence>
<reference evidence="2 3" key="2">
    <citation type="submission" date="2024-02" db="EMBL/GenBank/DDBJ databases">
        <title>The Genome Sequence of Enterococcus sp. DIV0159.</title>
        <authorList>
            <person name="Earl A."/>
            <person name="Manson A."/>
            <person name="Gilmore M."/>
            <person name="Sanders J."/>
            <person name="Shea T."/>
            <person name="Howe W."/>
            <person name="Livny J."/>
            <person name="Cuomo C."/>
            <person name="Neafsey D."/>
            <person name="Birren B."/>
        </authorList>
    </citation>
    <scope>NUCLEOTIDE SEQUENCE [LARGE SCALE GENOMIC DNA]</scope>
    <source>
        <strain evidence="2 3">665A</strain>
    </source>
</reference>
<dbReference type="Proteomes" id="UP000664357">
    <property type="component" value="Unassembled WGS sequence"/>
</dbReference>
<name>A0ABV0EJQ0_9ENTE</name>
<organism evidence="2 3">
    <name type="scientific">Candidatus Enterococcus ferrettii</name>
    <dbReference type="NCBI Taxonomy" id="2815324"/>
    <lineage>
        <taxon>Bacteria</taxon>
        <taxon>Bacillati</taxon>
        <taxon>Bacillota</taxon>
        <taxon>Bacilli</taxon>
        <taxon>Lactobacillales</taxon>
        <taxon>Enterococcaceae</taxon>
        <taxon>Enterococcus</taxon>
    </lineage>
</organism>
<accession>A0ABV0EJQ0</accession>
<protein>
    <recommendedName>
        <fullName evidence="1">Phosphodiester glycosidase domain-containing protein</fullName>
    </recommendedName>
</protein>
<dbReference type="Pfam" id="PF09992">
    <property type="entry name" value="NAGPA"/>
    <property type="match status" value="1"/>
</dbReference>
<dbReference type="PANTHER" id="PTHR40446">
    <property type="entry name" value="N-ACETYLGLUCOSAMINE-1-PHOSPHODIESTER ALPHA-N-ACETYLGLUCOSAMINIDASE"/>
    <property type="match status" value="1"/>
</dbReference>
<sequence length="302" mass="32641">MIKHRKFPWFFTALFLLACFTGFILLDTFVVPKTYSAIATNETIETTEATRDSNESSEAVITENSYHDDDMTITVSTEQTADTTYYVADIQVTSSDQLKTAFANGTYGRNIKETTSAMASENQAILAINGDYYGFRDTGYVIRNGSLYRDTAEESTDALVIDANGNFSIVNQSEVSAEELLKEGATQVFSFGPVLVEKSEIAVSSEEEVAQSMSSNPRTAIGQIGENHYMIIVSDGRTAESAGLSLYQLAEILESKGATVAYNLDGGGSSTMVFNGQVVNTPVAGAKGDSGSERSVSDIIYF</sequence>
<feature type="domain" description="Phosphodiester glycosidase" evidence="1">
    <location>
        <begin position="122"/>
        <end position="302"/>
    </location>
</feature>
<reference evidence="2 3" key="1">
    <citation type="submission" date="2021-03" db="EMBL/GenBank/DDBJ databases">
        <authorList>
            <person name="Gilmore M.S."/>
            <person name="Schwartzman J."/>
            <person name="Van Tyne D."/>
            <person name="Martin M."/>
            <person name="Earl A.M."/>
            <person name="Manson A.L."/>
            <person name="Straub T."/>
            <person name="Salamzade R."/>
            <person name="Saavedra J."/>
            <person name="Lebreton F."/>
            <person name="Prichula J."/>
            <person name="Schaufler K."/>
            <person name="Gaca A."/>
            <person name="Sgardioli B."/>
            <person name="Wagenaar J."/>
            <person name="Strong T."/>
        </authorList>
    </citation>
    <scope>NUCLEOTIDE SEQUENCE [LARGE SCALE GENOMIC DNA]</scope>
    <source>
        <strain evidence="2 3">665A</strain>
    </source>
</reference>
<comment type="caution">
    <text evidence="2">The sequence shown here is derived from an EMBL/GenBank/DDBJ whole genome shotgun (WGS) entry which is preliminary data.</text>
</comment>
<dbReference type="EMBL" id="JAFREL020000001">
    <property type="protein sequence ID" value="MEO1768806.1"/>
    <property type="molecule type" value="Genomic_DNA"/>
</dbReference>
<evidence type="ECO:0000259" key="1">
    <source>
        <dbReference type="Pfam" id="PF09992"/>
    </source>
</evidence>
<proteinExistence type="predicted"/>
<keyword evidence="3" id="KW-1185">Reference proteome</keyword>
<dbReference type="InterPro" id="IPR018711">
    <property type="entry name" value="NAGPA"/>
</dbReference>
<dbReference type="PANTHER" id="PTHR40446:SF2">
    <property type="entry name" value="N-ACETYLGLUCOSAMINE-1-PHOSPHODIESTER ALPHA-N-ACETYLGLUCOSAMINIDASE"/>
    <property type="match status" value="1"/>
</dbReference>
<gene>
    <name evidence="2" type="ORF">JZO67_000745</name>
</gene>